<accession>A0A224XTJ9</accession>
<dbReference type="AlphaFoldDB" id="A0A224XTJ9"/>
<keyword evidence="2" id="KW-0732">Signal</keyword>
<evidence type="ECO:0000256" key="1">
    <source>
        <dbReference type="SAM" id="Phobius"/>
    </source>
</evidence>
<name>A0A224XTJ9_9HEMI</name>
<feature type="signal peptide" evidence="2">
    <location>
        <begin position="1"/>
        <end position="23"/>
    </location>
</feature>
<feature type="transmembrane region" description="Helical" evidence="1">
    <location>
        <begin position="47"/>
        <end position="69"/>
    </location>
</feature>
<dbReference type="EMBL" id="GFTR01000561">
    <property type="protein sequence ID" value="JAW15865.1"/>
    <property type="molecule type" value="Transcribed_RNA"/>
</dbReference>
<evidence type="ECO:0000313" key="3">
    <source>
        <dbReference type="EMBL" id="JAW15865.1"/>
    </source>
</evidence>
<reference evidence="3" key="1">
    <citation type="journal article" date="2018" name="PLoS Negl. Trop. Dis.">
        <title>An insight into the salivary gland and fat body transcriptome of Panstrongylus lignarius (Hemiptera: Heteroptera), the main vector of Chagas disease in Peru.</title>
        <authorList>
            <person name="Nevoa J.C."/>
            <person name="Mendes M.T."/>
            <person name="da Silva M.V."/>
            <person name="Soares S.C."/>
            <person name="Oliveira C.J.F."/>
            <person name="Ribeiro J.M.C."/>
        </authorList>
    </citation>
    <scope>NUCLEOTIDE SEQUENCE</scope>
</reference>
<feature type="chain" id="PRO_5013347655" description="Secreted protein" evidence="2">
    <location>
        <begin position="24"/>
        <end position="74"/>
    </location>
</feature>
<proteinExistence type="predicted"/>
<evidence type="ECO:0000256" key="2">
    <source>
        <dbReference type="SAM" id="SignalP"/>
    </source>
</evidence>
<keyword evidence="1" id="KW-0472">Membrane</keyword>
<organism evidence="3">
    <name type="scientific">Panstrongylus lignarius</name>
    <dbReference type="NCBI Taxonomy" id="156445"/>
    <lineage>
        <taxon>Eukaryota</taxon>
        <taxon>Metazoa</taxon>
        <taxon>Ecdysozoa</taxon>
        <taxon>Arthropoda</taxon>
        <taxon>Hexapoda</taxon>
        <taxon>Insecta</taxon>
        <taxon>Pterygota</taxon>
        <taxon>Neoptera</taxon>
        <taxon>Paraneoptera</taxon>
        <taxon>Hemiptera</taxon>
        <taxon>Heteroptera</taxon>
        <taxon>Panheteroptera</taxon>
        <taxon>Cimicomorpha</taxon>
        <taxon>Reduviidae</taxon>
        <taxon>Triatominae</taxon>
        <taxon>Panstrongylus</taxon>
    </lineage>
</organism>
<evidence type="ECO:0008006" key="4">
    <source>
        <dbReference type="Google" id="ProtNLM"/>
    </source>
</evidence>
<protein>
    <recommendedName>
        <fullName evidence="4">Secreted protein</fullName>
    </recommendedName>
</protein>
<keyword evidence="1" id="KW-1133">Transmembrane helix</keyword>
<keyword evidence="1" id="KW-0812">Transmembrane</keyword>
<sequence>MLLHLELFFLGLLFATFFCGVSGSSFIFSSVFNGVPDTSSKSFGSSFTSSLTFLAPLSLSAVSDFLFFAEDVLA</sequence>